<dbReference type="SUPFAM" id="SSF141868">
    <property type="entry name" value="EAL domain-like"/>
    <property type="match status" value="1"/>
</dbReference>
<sequence length="824" mass="94314">MKTFNTKYNGYETLKSYIDDNAIAKYDNILVQVFSGIGKKEFIEDLIKNLKLLIPKCKIIGATSSGEILDGNIFENECLIAITVFEKTLIKTISINEKLVDYQKGIEISRQLNFPDAKVIISFGDTNINGGDFLRGINSVNEQVTVAGGIAGKCDSNDETYIFTENGVVKNTVVAAVLENKNLYVNNKSSSNCIPIGKEHEITSVQENILKKIDHGSAKDFYSTYLGTRINEEISRMGAKFPLMIKRENRYISVHVLKCVGDEEIIMSSKIALGEKVRMGYGDYREILQGARDMYEKIKDCPGEAIFIYSCDSRKNLLKEMGAKEIVPVSSDILSVSGFYTFGEFNKVNNTNIFCSETMTILILSEDMDARIKIDNGIYDEYGYYTSEDSALYNLIKTAGEELNELNLKLEEKIKEKTEELEKQYFIDTLTGLENRNKLIKDLSVGKYNKLVIIDIKSFNDINDFYGNTIGDEVLKSFSELINLYCTQNNLKGYRINSDIFAIANNEGVKEEFIEKIKLLQHIINNKCLFYEEVKIFITVTMGVALEEESLFEKAEMALNYAKKNRNFFQEYKEELNIYEGIKENIIWTKRIRDAISEDRIVPFFQPIVNNSSGTIEKFEALIRMIDKRNGKIISPYFFLDIAKKSGLYKELTVIMLEKTFEVLNKTNYEISINLLFQDIINSEIRTLIIDKLEKANDPKKVVFEIVESEGIENFNEVTEFIREIKKYGSKIAIDDFGTGYSNFSYLMKLNVDYIKIDGSIIKNIHKDKSAELVTKTIVTFAKELGIETVAEFVSDEEIYNKIKELNIDYSQGYYFSEPKYYIE</sequence>
<dbReference type="Pfam" id="PF10442">
    <property type="entry name" value="FIST_C"/>
    <property type="match status" value="1"/>
</dbReference>
<reference evidence="4" key="1">
    <citation type="submission" date="2019-12" db="EMBL/GenBank/DDBJ databases">
        <title>Microbes associate with the intestines of laboratory mice.</title>
        <authorList>
            <person name="Navarre W."/>
            <person name="Wong E."/>
        </authorList>
    </citation>
    <scope>NUCLEOTIDE SEQUENCE</scope>
    <source>
        <strain evidence="4">NM79_F5</strain>
    </source>
</reference>
<dbReference type="SMART" id="SM00897">
    <property type="entry name" value="FIST"/>
    <property type="match status" value="1"/>
</dbReference>
<feature type="coiled-coil region" evidence="1">
    <location>
        <begin position="396"/>
        <end position="423"/>
    </location>
</feature>
<dbReference type="InterPro" id="IPR050706">
    <property type="entry name" value="Cyclic-di-GMP_PDE-like"/>
</dbReference>
<dbReference type="InterPro" id="IPR001633">
    <property type="entry name" value="EAL_dom"/>
</dbReference>
<dbReference type="InterPro" id="IPR000160">
    <property type="entry name" value="GGDEF_dom"/>
</dbReference>
<evidence type="ECO:0000259" key="2">
    <source>
        <dbReference type="PROSITE" id="PS50883"/>
    </source>
</evidence>
<dbReference type="NCBIfam" id="TIGR00254">
    <property type="entry name" value="GGDEF"/>
    <property type="match status" value="1"/>
</dbReference>
<dbReference type="InterPro" id="IPR019494">
    <property type="entry name" value="FIST_C"/>
</dbReference>
<dbReference type="SUPFAM" id="SSF55073">
    <property type="entry name" value="Nucleotide cyclase"/>
    <property type="match status" value="1"/>
</dbReference>
<evidence type="ECO:0000259" key="3">
    <source>
        <dbReference type="PROSITE" id="PS50887"/>
    </source>
</evidence>
<dbReference type="AlphaFoldDB" id="A0A964RK75"/>
<dbReference type="PROSITE" id="PS50887">
    <property type="entry name" value="GGDEF"/>
    <property type="match status" value="1"/>
</dbReference>
<comment type="caution">
    <text evidence="4">The sequence shown here is derived from an EMBL/GenBank/DDBJ whole genome shotgun (WGS) entry which is preliminary data.</text>
</comment>
<name>A0A964RK75_9CLOT</name>
<dbReference type="SMART" id="SM01204">
    <property type="entry name" value="FIST_C"/>
    <property type="match status" value="1"/>
</dbReference>
<evidence type="ECO:0000313" key="4">
    <source>
        <dbReference type="EMBL" id="MVX63268.1"/>
    </source>
</evidence>
<dbReference type="Pfam" id="PF08495">
    <property type="entry name" value="FIST"/>
    <property type="match status" value="1"/>
</dbReference>
<proteinExistence type="predicted"/>
<feature type="domain" description="GGDEF" evidence="3">
    <location>
        <begin position="447"/>
        <end position="574"/>
    </location>
</feature>
<dbReference type="SMART" id="SM00267">
    <property type="entry name" value="GGDEF"/>
    <property type="match status" value="1"/>
</dbReference>
<dbReference type="PANTHER" id="PTHR33121:SF71">
    <property type="entry name" value="OXYGEN SENSOR PROTEIN DOSP"/>
    <property type="match status" value="1"/>
</dbReference>
<dbReference type="InterPro" id="IPR043128">
    <property type="entry name" value="Rev_trsase/Diguanyl_cyclase"/>
</dbReference>
<evidence type="ECO:0000256" key="1">
    <source>
        <dbReference type="SAM" id="Coils"/>
    </source>
</evidence>
<dbReference type="PROSITE" id="PS50883">
    <property type="entry name" value="EAL"/>
    <property type="match status" value="1"/>
</dbReference>
<keyword evidence="1" id="KW-0175">Coiled coil</keyword>
<accession>A0A964RK75</accession>
<dbReference type="EMBL" id="WSRQ01000007">
    <property type="protein sequence ID" value="MVX63268.1"/>
    <property type="molecule type" value="Genomic_DNA"/>
</dbReference>
<organism evidence="4 5">
    <name type="scientific">Clostridium chromiireducens</name>
    <dbReference type="NCBI Taxonomy" id="225345"/>
    <lineage>
        <taxon>Bacteria</taxon>
        <taxon>Bacillati</taxon>
        <taxon>Bacillota</taxon>
        <taxon>Clostridia</taxon>
        <taxon>Eubacteriales</taxon>
        <taxon>Clostridiaceae</taxon>
        <taxon>Clostridium</taxon>
    </lineage>
</organism>
<evidence type="ECO:0000313" key="5">
    <source>
        <dbReference type="Proteomes" id="UP000656077"/>
    </source>
</evidence>
<dbReference type="InterPro" id="IPR029787">
    <property type="entry name" value="Nucleotide_cyclase"/>
</dbReference>
<protein>
    <submittedName>
        <fullName evidence="4">EAL domain-containing protein</fullName>
    </submittedName>
</protein>
<dbReference type="Gene3D" id="3.30.70.270">
    <property type="match status" value="1"/>
</dbReference>
<dbReference type="GO" id="GO:0071111">
    <property type="term" value="F:cyclic-guanylate-specific phosphodiesterase activity"/>
    <property type="evidence" value="ECO:0007669"/>
    <property type="project" value="InterPro"/>
</dbReference>
<dbReference type="InterPro" id="IPR035919">
    <property type="entry name" value="EAL_sf"/>
</dbReference>
<dbReference type="InterPro" id="IPR013702">
    <property type="entry name" value="FIST_domain_N"/>
</dbReference>
<dbReference type="CDD" id="cd01948">
    <property type="entry name" value="EAL"/>
    <property type="match status" value="1"/>
</dbReference>
<dbReference type="Gene3D" id="3.20.20.450">
    <property type="entry name" value="EAL domain"/>
    <property type="match status" value="1"/>
</dbReference>
<dbReference type="PANTHER" id="PTHR33121">
    <property type="entry name" value="CYCLIC DI-GMP PHOSPHODIESTERASE PDEF"/>
    <property type="match status" value="1"/>
</dbReference>
<dbReference type="Pfam" id="PF00563">
    <property type="entry name" value="EAL"/>
    <property type="match status" value="1"/>
</dbReference>
<dbReference type="Proteomes" id="UP000656077">
    <property type="component" value="Unassembled WGS sequence"/>
</dbReference>
<dbReference type="SMART" id="SM00052">
    <property type="entry name" value="EAL"/>
    <property type="match status" value="1"/>
</dbReference>
<dbReference type="Pfam" id="PF00990">
    <property type="entry name" value="GGDEF"/>
    <property type="match status" value="1"/>
</dbReference>
<dbReference type="CDD" id="cd01949">
    <property type="entry name" value="GGDEF"/>
    <property type="match status" value="1"/>
</dbReference>
<dbReference type="RefSeq" id="WP_160358438.1">
    <property type="nucleotide sequence ID" value="NZ_WSRQ01000007.1"/>
</dbReference>
<feature type="domain" description="EAL" evidence="2">
    <location>
        <begin position="585"/>
        <end position="824"/>
    </location>
</feature>
<gene>
    <name evidence="4" type="ORF">GKZ28_06085</name>
</gene>